<gene>
    <name evidence="6" type="primary">LOC108732439</name>
</gene>
<dbReference type="GO" id="GO:0042302">
    <property type="term" value="F:structural constituent of cuticle"/>
    <property type="evidence" value="ECO:0007669"/>
    <property type="project" value="UniProtKB-UniRule"/>
</dbReference>
<feature type="signal peptide" evidence="4">
    <location>
        <begin position="1"/>
        <end position="18"/>
    </location>
</feature>
<dbReference type="Pfam" id="PF00379">
    <property type="entry name" value="Chitin_bind_4"/>
    <property type="match status" value="1"/>
</dbReference>
<dbReference type="Proteomes" id="UP000192223">
    <property type="component" value="Unplaced"/>
</dbReference>
<dbReference type="GO" id="GO:0005615">
    <property type="term" value="C:extracellular space"/>
    <property type="evidence" value="ECO:0007669"/>
    <property type="project" value="TreeGrafter"/>
</dbReference>
<dbReference type="InterPro" id="IPR000618">
    <property type="entry name" value="Insect_cuticle"/>
</dbReference>
<dbReference type="FunCoup" id="A0A1W4WF60">
    <property type="interactions" value="21"/>
</dbReference>
<evidence type="ECO:0000313" key="5">
    <source>
        <dbReference type="Proteomes" id="UP000192223"/>
    </source>
</evidence>
<dbReference type="GeneID" id="108732439"/>
<feature type="region of interest" description="Disordered" evidence="3">
    <location>
        <begin position="260"/>
        <end position="295"/>
    </location>
</feature>
<dbReference type="KEGG" id="apln:108732439"/>
<name>A0A1W4WF60_AGRPL</name>
<dbReference type="InParanoid" id="A0A1W4WF60"/>
<evidence type="ECO:0000256" key="2">
    <source>
        <dbReference type="PROSITE-ProRule" id="PRU00497"/>
    </source>
</evidence>
<keyword evidence="5" id="KW-1185">Reference proteome</keyword>
<reference evidence="6" key="1">
    <citation type="submission" date="2025-08" db="UniProtKB">
        <authorList>
            <consortium name="RefSeq"/>
        </authorList>
    </citation>
    <scope>IDENTIFICATION</scope>
    <source>
        <tissue evidence="6">Entire body</tissue>
    </source>
</reference>
<organism evidence="5 6">
    <name type="scientific">Agrilus planipennis</name>
    <name type="common">Emerald ash borer</name>
    <name type="synonym">Agrilus marcopoli</name>
    <dbReference type="NCBI Taxonomy" id="224129"/>
    <lineage>
        <taxon>Eukaryota</taxon>
        <taxon>Metazoa</taxon>
        <taxon>Ecdysozoa</taxon>
        <taxon>Arthropoda</taxon>
        <taxon>Hexapoda</taxon>
        <taxon>Insecta</taxon>
        <taxon>Pterygota</taxon>
        <taxon>Neoptera</taxon>
        <taxon>Endopterygota</taxon>
        <taxon>Coleoptera</taxon>
        <taxon>Polyphaga</taxon>
        <taxon>Elateriformia</taxon>
        <taxon>Buprestoidea</taxon>
        <taxon>Buprestidae</taxon>
        <taxon>Agrilinae</taxon>
        <taxon>Agrilus</taxon>
    </lineage>
</organism>
<accession>A0A1W4WF60</accession>
<evidence type="ECO:0000256" key="4">
    <source>
        <dbReference type="SAM" id="SignalP"/>
    </source>
</evidence>
<dbReference type="OrthoDB" id="8194276at2759"/>
<keyword evidence="4" id="KW-0732">Signal</keyword>
<dbReference type="PANTHER" id="PTHR12236:SF18">
    <property type="entry name" value="CUTICULAR PROTEIN 66D"/>
    <property type="match status" value="1"/>
</dbReference>
<feature type="region of interest" description="Disordered" evidence="3">
    <location>
        <begin position="171"/>
        <end position="192"/>
    </location>
</feature>
<feature type="chain" id="PRO_5010698033" evidence="4">
    <location>
        <begin position="19"/>
        <end position="295"/>
    </location>
</feature>
<dbReference type="AlphaFoldDB" id="A0A1W4WF60"/>
<dbReference type="GO" id="GO:0031012">
    <property type="term" value="C:extracellular matrix"/>
    <property type="evidence" value="ECO:0007669"/>
    <property type="project" value="TreeGrafter"/>
</dbReference>
<dbReference type="RefSeq" id="XP_018318748.1">
    <property type="nucleotide sequence ID" value="XM_018463246.1"/>
</dbReference>
<keyword evidence="1 2" id="KW-0193">Cuticle</keyword>
<proteinExistence type="predicted"/>
<dbReference type="PROSITE" id="PS51155">
    <property type="entry name" value="CHIT_BIND_RR_2"/>
    <property type="match status" value="1"/>
</dbReference>
<evidence type="ECO:0000256" key="1">
    <source>
        <dbReference type="ARBA" id="ARBA00022460"/>
    </source>
</evidence>
<dbReference type="STRING" id="224129.A0A1W4WF60"/>
<evidence type="ECO:0000256" key="3">
    <source>
        <dbReference type="SAM" id="MobiDB-lite"/>
    </source>
</evidence>
<evidence type="ECO:0000313" key="6">
    <source>
        <dbReference type="RefSeq" id="XP_018318748.1"/>
    </source>
</evidence>
<dbReference type="PANTHER" id="PTHR12236">
    <property type="entry name" value="STRUCTURAL CONTITUENT OF CUTICLE"/>
    <property type="match status" value="1"/>
</dbReference>
<sequence>MVVSCAAIILLVIGQLYGQLVHGGIDQTTGQQYISSQDINLQILQQQGVRTQAKPVEENANDPNNAQPRVLTPRVQLLLPTAADKQVQKAAAYIAGPQFAQEIQLAQQAAQAADAQAAAQRRAQTQALRQSQQYQAASQPQYVQAQYAEPQQYSPSQYASTNIDPQYVREPTQSIQQRPQEEAEDYDPNPSYQFGFYVKDDVNTNYQNRKEQREGNTISGSYSVVDSDGFLRTVKYTAHPKEGFKAEVIRKPTDIVVKVPPPYTDRESRQKLEQGIPNNDQGLQEPRQKYVYQYQ</sequence>
<protein>
    <submittedName>
        <fullName evidence="6">SWI/SNF chromatin-remodeling complex subunit SNF5</fullName>
    </submittedName>
</protein>
<dbReference type="InterPro" id="IPR051217">
    <property type="entry name" value="Insect_Cuticle_Struc_Prot"/>
</dbReference>
<dbReference type="CTD" id="38990"/>